<feature type="coiled-coil region" evidence="1">
    <location>
        <begin position="101"/>
        <end position="128"/>
    </location>
</feature>
<feature type="compositionally biased region" description="Basic residues" evidence="2">
    <location>
        <begin position="372"/>
        <end position="387"/>
    </location>
</feature>
<accession>A0A5J4TPS9</accession>
<feature type="non-terminal residue" evidence="3">
    <location>
        <position position="1"/>
    </location>
</feature>
<gene>
    <name evidence="3" type="ORF">EZS28_044551</name>
</gene>
<dbReference type="AlphaFoldDB" id="A0A5J4TPS9"/>
<evidence type="ECO:0000256" key="2">
    <source>
        <dbReference type="SAM" id="MobiDB-lite"/>
    </source>
</evidence>
<keyword evidence="1" id="KW-0175">Coiled coil</keyword>
<organism evidence="3 4">
    <name type="scientific">Streblomastix strix</name>
    <dbReference type="NCBI Taxonomy" id="222440"/>
    <lineage>
        <taxon>Eukaryota</taxon>
        <taxon>Metamonada</taxon>
        <taxon>Preaxostyla</taxon>
        <taxon>Oxymonadida</taxon>
        <taxon>Streblomastigidae</taxon>
        <taxon>Streblomastix</taxon>
    </lineage>
</organism>
<proteinExistence type="predicted"/>
<reference evidence="3 4" key="1">
    <citation type="submission" date="2019-03" db="EMBL/GenBank/DDBJ databases">
        <title>Single cell metagenomics reveals metabolic interactions within the superorganism composed of flagellate Streblomastix strix and complex community of Bacteroidetes bacteria on its surface.</title>
        <authorList>
            <person name="Treitli S.C."/>
            <person name="Kolisko M."/>
            <person name="Husnik F."/>
            <person name="Keeling P."/>
            <person name="Hampl V."/>
        </authorList>
    </citation>
    <scope>NUCLEOTIDE SEQUENCE [LARGE SCALE GENOMIC DNA]</scope>
    <source>
        <strain evidence="3">ST1C</strain>
    </source>
</reference>
<dbReference type="EMBL" id="SNRW01027695">
    <property type="protein sequence ID" value="KAA6359922.1"/>
    <property type="molecule type" value="Genomic_DNA"/>
</dbReference>
<protein>
    <submittedName>
        <fullName evidence="3">Uncharacterized protein</fullName>
    </submittedName>
</protein>
<dbReference type="Proteomes" id="UP000324800">
    <property type="component" value="Unassembled WGS sequence"/>
</dbReference>
<feature type="non-terminal residue" evidence="3">
    <location>
        <position position="470"/>
    </location>
</feature>
<comment type="caution">
    <text evidence="3">The sequence shown here is derived from an EMBL/GenBank/DDBJ whole genome shotgun (WGS) entry which is preliminary data.</text>
</comment>
<feature type="compositionally biased region" description="Basic and acidic residues" evidence="2">
    <location>
        <begin position="1"/>
        <end position="17"/>
    </location>
</feature>
<name>A0A5J4TPS9_9EUKA</name>
<sequence length="470" mass="55115">ELHQRLRAAEQEDRELNQEENPISHQGQLKEIRENRQKRSDQYWKAGDPNQQALDKAIQLTKRISDYAARTDEQNQIYYHDNTIEEQMIQSERDVSALEARNKHRRDNQDKENEVRTLEKERIELTKTLRKDYIDSNPTLQVDRTNPQSPRLPNYIEQAIALEVDERLPLPNCVNNMQDAILINTTISPLRINFNQDSSSKINFTYPPPELANNNQPSFFEQQIINNRNRIQQSLQLPTQTKSPQLQYQIRQVDPQEEEDLDKQIRQLQEERDMMQLRFEQDVHDTIFGNLDCPSDLNDNEMDKQSQSENSEEAKDPESIHDETGKHIGMDKQYENEKSANAEVSLTKEKQQEKEMDKQSQSEDSQGFRIIQAKKKRIRHKRCKKTKVLQPRKEKNLNKEDHTTNLRSGTKIFLQKPEVKKERKRTPNKSKVLQDNHTPHPTQPKGELLTPKSIRVGLNVDSGMSNHPAL</sequence>
<evidence type="ECO:0000256" key="1">
    <source>
        <dbReference type="SAM" id="Coils"/>
    </source>
</evidence>
<feature type="region of interest" description="Disordered" evidence="2">
    <location>
        <begin position="1"/>
        <end position="50"/>
    </location>
</feature>
<feature type="region of interest" description="Disordered" evidence="2">
    <location>
        <begin position="290"/>
        <end position="470"/>
    </location>
</feature>
<feature type="compositionally biased region" description="Basic and acidic residues" evidence="2">
    <location>
        <begin position="391"/>
        <end position="404"/>
    </location>
</feature>
<evidence type="ECO:0000313" key="4">
    <source>
        <dbReference type="Proteomes" id="UP000324800"/>
    </source>
</evidence>
<evidence type="ECO:0000313" key="3">
    <source>
        <dbReference type="EMBL" id="KAA6359922.1"/>
    </source>
</evidence>
<feature type="compositionally biased region" description="Basic and acidic residues" evidence="2">
    <location>
        <begin position="301"/>
        <end position="361"/>
    </location>
</feature>
<feature type="compositionally biased region" description="Basic and acidic residues" evidence="2">
    <location>
        <begin position="28"/>
        <end position="42"/>
    </location>
</feature>